<evidence type="ECO:0000256" key="1">
    <source>
        <dbReference type="SAM" id="Phobius"/>
    </source>
</evidence>
<dbReference type="GO" id="GO:0016747">
    <property type="term" value="F:acyltransferase activity, transferring groups other than amino-acyl groups"/>
    <property type="evidence" value="ECO:0007669"/>
    <property type="project" value="InterPro"/>
</dbReference>
<proteinExistence type="predicted"/>
<protein>
    <submittedName>
        <fullName evidence="3">Acyltransferase family protein</fullName>
    </submittedName>
</protein>
<dbReference type="InterPro" id="IPR050879">
    <property type="entry name" value="Acyltransferase_3"/>
</dbReference>
<feature type="transmembrane region" description="Helical" evidence="1">
    <location>
        <begin position="88"/>
        <end position="107"/>
    </location>
</feature>
<accession>A0A8T9Q1R9</accession>
<feature type="transmembrane region" description="Helical" evidence="1">
    <location>
        <begin position="12"/>
        <end position="30"/>
    </location>
</feature>
<sequence length="144" mass="16085">MTLEQKAGKLSYIDALRGWAILGAVVVHALDYGTGAQQLSPLVVSFCQSGARGVQLFFIIITFTLFLSMTNRQRQEKRPTLNFFIRRFFRIAPLFYLGILFYVLTYSRAWASLPKVLVTLLFINGAHPNTINSLVPGASLSPSK</sequence>
<dbReference type="Pfam" id="PF01757">
    <property type="entry name" value="Acyl_transf_3"/>
    <property type="match status" value="1"/>
</dbReference>
<organism evidence="3 4">
    <name type="scientific">Hymenobacter cellulosilyticus</name>
    <dbReference type="NCBI Taxonomy" id="2932248"/>
    <lineage>
        <taxon>Bacteria</taxon>
        <taxon>Pseudomonadati</taxon>
        <taxon>Bacteroidota</taxon>
        <taxon>Cytophagia</taxon>
        <taxon>Cytophagales</taxon>
        <taxon>Hymenobacteraceae</taxon>
        <taxon>Hymenobacter</taxon>
    </lineage>
</organism>
<keyword evidence="4" id="KW-1185">Reference proteome</keyword>
<dbReference type="InterPro" id="IPR002656">
    <property type="entry name" value="Acyl_transf_3_dom"/>
</dbReference>
<keyword evidence="3" id="KW-0012">Acyltransferase</keyword>
<keyword evidence="1" id="KW-0812">Transmembrane</keyword>
<reference evidence="3" key="1">
    <citation type="submission" date="2022-04" db="EMBL/GenBank/DDBJ databases">
        <title>Hymenobacter sp. isolated from the air.</title>
        <authorList>
            <person name="Won M."/>
            <person name="Lee C.-M."/>
            <person name="Woen H.-Y."/>
            <person name="Kwon S.-W."/>
        </authorList>
    </citation>
    <scope>NUCLEOTIDE SEQUENCE</scope>
    <source>
        <strain evidence="3">5116S-3</strain>
    </source>
</reference>
<keyword evidence="3" id="KW-0808">Transferase</keyword>
<gene>
    <name evidence="3" type="ORF">MUN79_20190</name>
</gene>
<dbReference type="AlphaFoldDB" id="A0A8T9Q1R9"/>
<name>A0A8T9Q1R9_9BACT</name>
<keyword evidence="1" id="KW-0472">Membrane</keyword>
<dbReference type="RefSeq" id="WP_244674388.1">
    <property type="nucleotide sequence ID" value="NZ_CP095046.1"/>
</dbReference>
<dbReference type="Proteomes" id="UP000831796">
    <property type="component" value="Chromosome"/>
</dbReference>
<feature type="transmembrane region" description="Helical" evidence="1">
    <location>
        <begin position="50"/>
        <end position="67"/>
    </location>
</feature>
<dbReference type="EMBL" id="CP095046">
    <property type="protein sequence ID" value="UOQ70975.1"/>
    <property type="molecule type" value="Genomic_DNA"/>
</dbReference>
<keyword evidence="1" id="KW-1133">Transmembrane helix</keyword>
<dbReference type="KEGG" id="hcu:MUN79_20190"/>
<evidence type="ECO:0000313" key="4">
    <source>
        <dbReference type="Proteomes" id="UP000831796"/>
    </source>
</evidence>
<evidence type="ECO:0000259" key="2">
    <source>
        <dbReference type="Pfam" id="PF01757"/>
    </source>
</evidence>
<evidence type="ECO:0000313" key="3">
    <source>
        <dbReference type="EMBL" id="UOQ70975.1"/>
    </source>
</evidence>
<feature type="domain" description="Acyltransferase 3" evidence="2">
    <location>
        <begin position="11"/>
        <end position="123"/>
    </location>
</feature>
<dbReference type="PANTHER" id="PTHR23028">
    <property type="entry name" value="ACETYLTRANSFERASE"/>
    <property type="match status" value="1"/>
</dbReference>